<sequence>MFVQMKKFTVTEGNAHHLVEKFSQKGIIDEQPGIIDITVMVKKVRRGNEEVILQIRWESEQDWKNWEKSEAHIAGHKASRGKSKPEFILETEGSLYHVETIKTPAIEAK</sequence>
<dbReference type="Pfam" id="PF03992">
    <property type="entry name" value="ABM"/>
    <property type="match status" value="1"/>
</dbReference>
<dbReference type="InterPro" id="IPR007138">
    <property type="entry name" value="ABM_dom"/>
</dbReference>
<organism evidence="2 3">
    <name type="scientific">Cytobacillus kochii</name>
    <dbReference type="NCBI Taxonomy" id="859143"/>
    <lineage>
        <taxon>Bacteria</taxon>
        <taxon>Bacillati</taxon>
        <taxon>Bacillota</taxon>
        <taxon>Bacilli</taxon>
        <taxon>Bacillales</taxon>
        <taxon>Bacillaceae</taxon>
        <taxon>Cytobacillus</taxon>
    </lineage>
</organism>
<keyword evidence="3" id="KW-1185">Reference proteome</keyword>
<proteinExistence type="predicted"/>
<gene>
    <name evidence="2" type="ORF">CKF48_17440</name>
</gene>
<evidence type="ECO:0000313" key="3">
    <source>
        <dbReference type="Proteomes" id="UP000215137"/>
    </source>
</evidence>
<dbReference type="OrthoDB" id="1645001at2"/>
<dbReference type="Proteomes" id="UP000215137">
    <property type="component" value="Chromosome"/>
</dbReference>
<dbReference type="PANTHER" id="PTHR34474">
    <property type="entry name" value="SIGNAL TRANSDUCTION PROTEIN TRAP"/>
    <property type="match status" value="1"/>
</dbReference>
<keyword evidence="2" id="KW-0560">Oxidoreductase</keyword>
<dbReference type="PROSITE" id="PS51725">
    <property type="entry name" value="ABM"/>
    <property type="match status" value="1"/>
</dbReference>
<name>A0A248TLC1_9BACI</name>
<protein>
    <submittedName>
        <fullName evidence="2">Antibiotic biosynthesis monooxygenase</fullName>
    </submittedName>
</protein>
<dbReference type="InterPro" id="IPR050404">
    <property type="entry name" value="Heme-degrading_MO"/>
</dbReference>
<feature type="domain" description="ABM" evidence="1">
    <location>
        <begin position="2"/>
        <end position="95"/>
    </location>
</feature>
<evidence type="ECO:0000259" key="1">
    <source>
        <dbReference type="PROSITE" id="PS51725"/>
    </source>
</evidence>
<dbReference type="InterPro" id="IPR011008">
    <property type="entry name" value="Dimeric_a/b-barrel"/>
</dbReference>
<dbReference type="RefSeq" id="WP_095372485.1">
    <property type="nucleotide sequence ID" value="NZ_CP022983.1"/>
</dbReference>
<dbReference type="SUPFAM" id="SSF54909">
    <property type="entry name" value="Dimeric alpha+beta barrel"/>
    <property type="match status" value="1"/>
</dbReference>
<reference evidence="2 3" key="1">
    <citation type="submission" date="2017-08" db="EMBL/GenBank/DDBJ databases">
        <title>Complete Genome Sequence of Bacillus kochii Oregon-R-modENCODE STRAIN BDGP4, isolated from Drosophila melanogaster gut.</title>
        <authorList>
            <person name="Wan K.H."/>
            <person name="Yu C."/>
            <person name="Park S."/>
            <person name="Hammonds A.S."/>
            <person name="Booth B.W."/>
            <person name="Celniker S.E."/>
        </authorList>
    </citation>
    <scope>NUCLEOTIDE SEQUENCE [LARGE SCALE GENOMIC DNA]</scope>
    <source>
        <strain evidence="2 3">BDGP4</strain>
    </source>
</reference>
<dbReference type="GO" id="GO:0004497">
    <property type="term" value="F:monooxygenase activity"/>
    <property type="evidence" value="ECO:0007669"/>
    <property type="project" value="UniProtKB-KW"/>
</dbReference>
<dbReference type="Gene3D" id="3.30.70.100">
    <property type="match status" value="1"/>
</dbReference>
<accession>A0A248TLC1</accession>
<dbReference type="EMBL" id="CP022983">
    <property type="protein sequence ID" value="ASV68919.1"/>
    <property type="molecule type" value="Genomic_DNA"/>
</dbReference>
<dbReference type="AlphaFoldDB" id="A0A248TLC1"/>
<keyword evidence="2" id="KW-0503">Monooxygenase</keyword>
<dbReference type="KEGG" id="bko:CKF48_17440"/>
<dbReference type="PANTHER" id="PTHR34474:SF1">
    <property type="entry name" value="HEME-DEGRADING MONOOXYGENASE HMOA"/>
    <property type="match status" value="1"/>
</dbReference>
<evidence type="ECO:0000313" key="2">
    <source>
        <dbReference type="EMBL" id="ASV68919.1"/>
    </source>
</evidence>